<evidence type="ECO:0000313" key="5">
    <source>
        <dbReference type="Proteomes" id="UP001369815"/>
    </source>
</evidence>
<name>A0AAX6MBR2_9PEZI</name>
<dbReference type="EMBL" id="JBANMG010000009">
    <property type="protein sequence ID" value="KAK6949621.1"/>
    <property type="molecule type" value="Genomic_DNA"/>
</dbReference>
<dbReference type="Pfam" id="PF12796">
    <property type="entry name" value="Ank_2"/>
    <property type="match status" value="2"/>
</dbReference>
<feature type="repeat" description="ANK" evidence="3">
    <location>
        <begin position="351"/>
        <end position="390"/>
    </location>
</feature>
<dbReference type="PANTHER" id="PTHR24198:SF165">
    <property type="entry name" value="ANKYRIN REPEAT-CONTAINING PROTEIN-RELATED"/>
    <property type="match status" value="1"/>
</dbReference>
<keyword evidence="5" id="KW-1185">Reference proteome</keyword>
<feature type="repeat" description="ANK" evidence="3">
    <location>
        <begin position="153"/>
        <end position="186"/>
    </location>
</feature>
<dbReference type="PROSITE" id="PS50297">
    <property type="entry name" value="ANK_REP_REGION"/>
    <property type="match status" value="1"/>
</dbReference>
<evidence type="ECO:0008006" key="6">
    <source>
        <dbReference type="Google" id="ProtNLM"/>
    </source>
</evidence>
<accession>A0AAX6MBR2</accession>
<dbReference type="InterPro" id="IPR002110">
    <property type="entry name" value="Ankyrin_rpt"/>
</dbReference>
<dbReference type="InterPro" id="IPR036770">
    <property type="entry name" value="Ankyrin_rpt-contain_sf"/>
</dbReference>
<dbReference type="Pfam" id="PF00023">
    <property type="entry name" value="Ank"/>
    <property type="match status" value="1"/>
</dbReference>
<comment type="caution">
    <text evidence="4">The sequence shown here is derived from an EMBL/GenBank/DDBJ whole genome shotgun (WGS) entry which is preliminary data.</text>
</comment>
<dbReference type="Gene3D" id="1.25.40.20">
    <property type="entry name" value="Ankyrin repeat-containing domain"/>
    <property type="match status" value="2"/>
</dbReference>
<dbReference type="PANTHER" id="PTHR24198">
    <property type="entry name" value="ANKYRIN REPEAT AND PROTEIN KINASE DOMAIN-CONTAINING PROTEIN"/>
    <property type="match status" value="1"/>
</dbReference>
<proteinExistence type="predicted"/>
<evidence type="ECO:0000256" key="1">
    <source>
        <dbReference type="ARBA" id="ARBA00022737"/>
    </source>
</evidence>
<keyword evidence="1" id="KW-0677">Repeat</keyword>
<evidence type="ECO:0000256" key="2">
    <source>
        <dbReference type="ARBA" id="ARBA00023043"/>
    </source>
</evidence>
<dbReference type="SUPFAM" id="SSF48403">
    <property type="entry name" value="Ankyrin repeat"/>
    <property type="match status" value="2"/>
</dbReference>
<keyword evidence="2 3" id="KW-0040">ANK repeat</keyword>
<evidence type="ECO:0000256" key="3">
    <source>
        <dbReference type="PROSITE-ProRule" id="PRU00023"/>
    </source>
</evidence>
<feature type="repeat" description="ANK" evidence="3">
    <location>
        <begin position="84"/>
        <end position="116"/>
    </location>
</feature>
<dbReference type="PROSITE" id="PS50088">
    <property type="entry name" value="ANK_REPEAT"/>
    <property type="match status" value="4"/>
</dbReference>
<sequence length="556" mass="62782">MADAGGAIQSVVGRKRAAKEYRLKPKNEMLTYDKDLTKRKRRRRMRKYLGLFVDNFWFPLHSAAIAGSTEIPRCDREYVWSKTYYWTPLHTALCCGKEDVANLLIARGASTDVEMCKRQSSALHWAARGGYLSTIRLLLEGDRKVPVNVQDLDGATPLIWALGAPNSVATMKYLLHHGADLEVQVNTESTHFSEQPTALLRAIRCCWYKDADFLIESGANIHSPRNGLPSALDQCLLSFCGTHSDAMSEDSFSNDLYMLNDQLDANFRNRFYVKREVGCLSNYPACNDIADRSVRYGMAEVVKKLILRGAHVNGRPGTRHSPIVRASGARLPEVVDLLLKFGANVDQEDDDGTYPLQAAVSKGDFISLEYCFETVECLLRNGANANKMTNSDRTPIMIVCSRYIEGPKELEIVKILVEYGANFQSRSFFGLLDVPIRSFSPLQAALCTCRLEICRYLIDKGAKIDLERGDLRDVLYYLAQCETSSLNARKCISYERYREAFRLLFEIDQSGWLFKDPQSFWISTSVRSFPLTEIFLNSGASDASWVNYAGQTCEYR</sequence>
<organism evidence="4 5">
    <name type="scientific">Daldinia eschscholtzii</name>
    <dbReference type="NCBI Taxonomy" id="292717"/>
    <lineage>
        <taxon>Eukaryota</taxon>
        <taxon>Fungi</taxon>
        <taxon>Dikarya</taxon>
        <taxon>Ascomycota</taxon>
        <taxon>Pezizomycotina</taxon>
        <taxon>Sordariomycetes</taxon>
        <taxon>Xylariomycetidae</taxon>
        <taxon>Xylariales</taxon>
        <taxon>Hypoxylaceae</taxon>
        <taxon>Daldinia</taxon>
    </lineage>
</organism>
<gene>
    <name evidence="4" type="ORF">Daesc_009704</name>
</gene>
<protein>
    <recommendedName>
        <fullName evidence="6">Ankyrin repeat protein</fullName>
    </recommendedName>
</protein>
<dbReference type="AlphaFoldDB" id="A0AAX6MBR2"/>
<feature type="repeat" description="ANK" evidence="3">
    <location>
        <begin position="318"/>
        <end position="350"/>
    </location>
</feature>
<evidence type="ECO:0000313" key="4">
    <source>
        <dbReference type="EMBL" id="KAK6949621.1"/>
    </source>
</evidence>
<dbReference type="Proteomes" id="UP001369815">
    <property type="component" value="Unassembled WGS sequence"/>
</dbReference>
<reference evidence="4 5" key="1">
    <citation type="journal article" date="2024" name="Front Chem Biol">
        <title>Unveiling the potential of Daldinia eschscholtzii MFLUCC 19-0629 through bioactivity and bioinformatics studies for enhanced sustainable agriculture production.</title>
        <authorList>
            <person name="Brooks S."/>
            <person name="Weaver J.A."/>
            <person name="Klomchit A."/>
            <person name="Alharthi S.A."/>
            <person name="Onlamun T."/>
            <person name="Nurani R."/>
            <person name="Vong T.K."/>
            <person name="Alberti F."/>
            <person name="Greco C."/>
        </authorList>
    </citation>
    <scope>NUCLEOTIDE SEQUENCE [LARGE SCALE GENOMIC DNA]</scope>
    <source>
        <strain evidence="4">MFLUCC 19-0629</strain>
    </source>
</reference>
<dbReference type="SMART" id="SM00248">
    <property type="entry name" value="ANK"/>
    <property type="match status" value="8"/>
</dbReference>